<dbReference type="EMBL" id="RPFW01000001">
    <property type="protein sequence ID" value="TVZ07466.1"/>
    <property type="molecule type" value="Genomic_DNA"/>
</dbReference>
<dbReference type="Gene3D" id="1.10.10.10">
    <property type="entry name" value="Winged helix-like DNA-binding domain superfamily/Winged helix DNA-binding domain"/>
    <property type="match status" value="1"/>
</dbReference>
<gene>
    <name evidence="8" type="ORF">EAS64_05530</name>
</gene>
<evidence type="ECO:0000313" key="8">
    <source>
        <dbReference type="EMBL" id="TVZ07466.1"/>
    </source>
</evidence>
<dbReference type="PROSITE" id="PS50949">
    <property type="entry name" value="HTH_GNTR"/>
    <property type="match status" value="1"/>
</dbReference>
<keyword evidence="2" id="KW-0663">Pyridoxal phosphate</keyword>
<keyword evidence="5" id="KW-0804">Transcription</keyword>
<feature type="region of interest" description="Disordered" evidence="6">
    <location>
        <begin position="70"/>
        <end position="108"/>
    </location>
</feature>
<evidence type="ECO:0000259" key="7">
    <source>
        <dbReference type="PROSITE" id="PS50949"/>
    </source>
</evidence>
<dbReference type="PANTHER" id="PTHR46577:SF1">
    <property type="entry name" value="HTH-TYPE TRANSCRIPTIONAL REGULATORY PROTEIN GABR"/>
    <property type="match status" value="1"/>
</dbReference>
<feature type="compositionally biased region" description="Low complexity" evidence="6">
    <location>
        <begin position="92"/>
        <end position="108"/>
    </location>
</feature>
<reference evidence="8 9" key="1">
    <citation type="submission" date="2018-11" db="EMBL/GenBank/DDBJ databases">
        <title>Trebonia kvetii gen.nov., sp.nov., a novel acidophilic actinobacterium, and proposal of the new actinobacterial family Treboniaceae fam. nov.</title>
        <authorList>
            <person name="Rapoport D."/>
            <person name="Sagova-Mareckova M."/>
            <person name="Sedlacek I."/>
            <person name="Provaznik J."/>
            <person name="Kralova S."/>
            <person name="Pavlinic D."/>
            <person name="Benes V."/>
            <person name="Kopecky J."/>
        </authorList>
    </citation>
    <scope>NUCLEOTIDE SEQUENCE [LARGE SCALE GENOMIC DNA]</scope>
    <source>
        <strain evidence="8 9">15Tr583</strain>
    </source>
</reference>
<evidence type="ECO:0000256" key="6">
    <source>
        <dbReference type="SAM" id="MobiDB-lite"/>
    </source>
</evidence>
<dbReference type="InterPro" id="IPR000524">
    <property type="entry name" value="Tscrpt_reg_HTH_GntR"/>
</dbReference>
<dbReference type="OrthoDB" id="5415143at2"/>
<evidence type="ECO:0000256" key="5">
    <source>
        <dbReference type="ARBA" id="ARBA00023163"/>
    </source>
</evidence>
<dbReference type="SMART" id="SM00345">
    <property type="entry name" value="HTH_GNTR"/>
    <property type="match status" value="1"/>
</dbReference>
<evidence type="ECO:0000256" key="1">
    <source>
        <dbReference type="ARBA" id="ARBA00005384"/>
    </source>
</evidence>
<name>A0A6P2CAT6_9ACTN</name>
<dbReference type="InterPro" id="IPR051446">
    <property type="entry name" value="HTH_trans_reg/aminotransferase"/>
</dbReference>
<dbReference type="GO" id="GO:0003677">
    <property type="term" value="F:DNA binding"/>
    <property type="evidence" value="ECO:0007669"/>
    <property type="project" value="UniProtKB-KW"/>
</dbReference>
<accession>A0A6P2CAT6</accession>
<organism evidence="8 9">
    <name type="scientific">Trebonia kvetii</name>
    <dbReference type="NCBI Taxonomy" id="2480626"/>
    <lineage>
        <taxon>Bacteria</taxon>
        <taxon>Bacillati</taxon>
        <taxon>Actinomycetota</taxon>
        <taxon>Actinomycetes</taxon>
        <taxon>Streptosporangiales</taxon>
        <taxon>Treboniaceae</taxon>
        <taxon>Trebonia</taxon>
    </lineage>
</organism>
<keyword evidence="8" id="KW-0808">Transferase</keyword>
<dbReference type="GO" id="GO:0008483">
    <property type="term" value="F:transaminase activity"/>
    <property type="evidence" value="ECO:0007669"/>
    <property type="project" value="UniProtKB-KW"/>
</dbReference>
<dbReference type="AlphaFoldDB" id="A0A6P2CAT6"/>
<evidence type="ECO:0000256" key="4">
    <source>
        <dbReference type="ARBA" id="ARBA00023125"/>
    </source>
</evidence>
<dbReference type="Pfam" id="PF00392">
    <property type="entry name" value="GntR"/>
    <property type="match status" value="1"/>
</dbReference>
<sequence>MLLDLDGHGPLHARLAGALRAAIRDGRLRQDSLLPPSRVLAAELGCSRWVVTQAYAELVTAGYLETRTGSGTSVRPLAGASGTSEAGGAGRTGTASGRTRPGPAPTARAASIDMAPGLPDLRLFPVARWAGAIRAAAAGLTTADLGYRDPAGHPVLREALAEYLARVRGAAVGPGALTVCGSATEGIARICRALAREGATAVAVEDPGWQRVREVAAAAGLAVVPVPVDEQGLRADLLAGLRDVGGVILTPAHQFPSGAVLSPARRHELLDWARRTGGLLVEDDYDAEFRYDRRAVATLQGAAPWAVTLVGSVSKTLSPAVGIGWMVAPPRWTPLLRDAAPPPVLDQLAFASFLRAGSYDRHLRAARKRYRERRDAVVRELAGRLPDASVSGIPAGLHLVASLGPGLDGDAVQRHAARLGVHVVSISRYQVRRGEPGLVIGYGNLADHEVAAGVASLSAAIGRVG</sequence>
<evidence type="ECO:0000256" key="2">
    <source>
        <dbReference type="ARBA" id="ARBA00022898"/>
    </source>
</evidence>
<comment type="similarity">
    <text evidence="1">In the C-terminal section; belongs to the class-I pyridoxal-phosphate-dependent aminotransferase family.</text>
</comment>
<dbReference type="Gene3D" id="3.40.640.10">
    <property type="entry name" value="Type I PLP-dependent aspartate aminotransferase-like (Major domain)"/>
    <property type="match status" value="1"/>
</dbReference>
<dbReference type="PANTHER" id="PTHR46577">
    <property type="entry name" value="HTH-TYPE TRANSCRIPTIONAL REGULATORY PROTEIN GABR"/>
    <property type="match status" value="1"/>
</dbReference>
<dbReference type="GO" id="GO:0003700">
    <property type="term" value="F:DNA-binding transcription factor activity"/>
    <property type="evidence" value="ECO:0007669"/>
    <property type="project" value="InterPro"/>
</dbReference>
<dbReference type="CDD" id="cd07377">
    <property type="entry name" value="WHTH_GntR"/>
    <property type="match status" value="1"/>
</dbReference>
<dbReference type="GO" id="GO:0030170">
    <property type="term" value="F:pyridoxal phosphate binding"/>
    <property type="evidence" value="ECO:0007669"/>
    <property type="project" value="InterPro"/>
</dbReference>
<dbReference type="InterPro" id="IPR004839">
    <property type="entry name" value="Aminotransferase_I/II_large"/>
</dbReference>
<evidence type="ECO:0000313" key="9">
    <source>
        <dbReference type="Proteomes" id="UP000460272"/>
    </source>
</evidence>
<dbReference type="InterPro" id="IPR015424">
    <property type="entry name" value="PyrdxlP-dep_Trfase"/>
</dbReference>
<dbReference type="InterPro" id="IPR036390">
    <property type="entry name" value="WH_DNA-bd_sf"/>
</dbReference>
<dbReference type="Proteomes" id="UP000460272">
    <property type="component" value="Unassembled WGS sequence"/>
</dbReference>
<dbReference type="SUPFAM" id="SSF46785">
    <property type="entry name" value="Winged helix' DNA-binding domain"/>
    <property type="match status" value="1"/>
</dbReference>
<dbReference type="InterPro" id="IPR015421">
    <property type="entry name" value="PyrdxlP-dep_Trfase_major"/>
</dbReference>
<keyword evidence="9" id="KW-1185">Reference proteome</keyword>
<keyword evidence="4" id="KW-0238">DNA-binding</keyword>
<dbReference type="SUPFAM" id="SSF53383">
    <property type="entry name" value="PLP-dependent transferases"/>
    <property type="match status" value="1"/>
</dbReference>
<dbReference type="CDD" id="cd00609">
    <property type="entry name" value="AAT_like"/>
    <property type="match status" value="1"/>
</dbReference>
<dbReference type="Pfam" id="PF00155">
    <property type="entry name" value="Aminotran_1_2"/>
    <property type="match status" value="1"/>
</dbReference>
<evidence type="ECO:0000256" key="3">
    <source>
        <dbReference type="ARBA" id="ARBA00023015"/>
    </source>
</evidence>
<proteinExistence type="inferred from homology"/>
<dbReference type="InterPro" id="IPR036388">
    <property type="entry name" value="WH-like_DNA-bd_sf"/>
</dbReference>
<feature type="domain" description="HTH gntR-type" evidence="7">
    <location>
        <begin position="9"/>
        <end position="77"/>
    </location>
</feature>
<comment type="caution">
    <text evidence="8">The sequence shown here is derived from an EMBL/GenBank/DDBJ whole genome shotgun (WGS) entry which is preliminary data.</text>
</comment>
<protein>
    <submittedName>
        <fullName evidence="8">PLP-dependent aminotransferase family protein</fullName>
    </submittedName>
</protein>
<keyword evidence="8" id="KW-0032">Aminotransferase</keyword>
<keyword evidence="3" id="KW-0805">Transcription regulation</keyword>